<proteinExistence type="predicted"/>
<keyword evidence="1" id="KW-0812">Transmembrane</keyword>
<keyword evidence="1" id="KW-0472">Membrane</keyword>
<feature type="transmembrane region" description="Helical" evidence="1">
    <location>
        <begin position="32"/>
        <end position="54"/>
    </location>
</feature>
<evidence type="ECO:0000313" key="3">
    <source>
        <dbReference type="Proteomes" id="UP000011885"/>
    </source>
</evidence>
<dbReference type="OrthoDB" id="262187at2"/>
<keyword evidence="1" id="KW-1133">Transmembrane helix</keyword>
<dbReference type="RefSeq" id="WP_008683192.1">
    <property type="nucleotide sequence ID" value="NZ_ANOH01000305.1"/>
</dbReference>
<sequence>MTLHNTNVDGEIAQNAEAELWKGIRNQTRRSLSVSLTFAYFYLMAALMVGSYLITAVSEVGREAVYYIGWELTELDVTWMTRFAWSYAVLALLATITYVIAMLFIHNKLPTHLALAATKIPWIGSTMRAVSVGRLCESVLHSVKRSRTYDEALSIATNEVGDAALSRWSATSSDRVRAGHSMSGILESCPVGDQPLMAIAAFMEQERTGEEAIRVWHLATEECHSLAQSRVARATQFLSVSALLISVFLAAFAMLSSSAFISTILSGLM</sequence>
<dbReference type="Proteomes" id="UP000011885">
    <property type="component" value="Unassembled WGS sequence"/>
</dbReference>
<accession>M5TY10</accession>
<comment type="caution">
    <text evidence="2">The sequence shown here is derived from an EMBL/GenBank/DDBJ whole genome shotgun (WGS) entry which is preliminary data.</text>
</comment>
<reference evidence="2 3" key="1">
    <citation type="journal article" date="2013" name="Mar. Genomics">
        <title>Expression of sulfatases in Rhodopirellula baltica and the diversity of sulfatases in the genus Rhodopirellula.</title>
        <authorList>
            <person name="Wegner C.E."/>
            <person name="Richter-Heitmann T."/>
            <person name="Klindworth A."/>
            <person name="Klockow C."/>
            <person name="Richter M."/>
            <person name="Achstetter T."/>
            <person name="Glockner F.O."/>
            <person name="Harder J."/>
        </authorList>
    </citation>
    <scope>NUCLEOTIDE SEQUENCE [LARGE SCALE GENOMIC DNA]</scope>
    <source>
        <strain evidence="2 3">SM41</strain>
    </source>
</reference>
<organism evidence="2 3">
    <name type="scientific">Rhodopirellula sallentina SM41</name>
    <dbReference type="NCBI Taxonomy" id="1263870"/>
    <lineage>
        <taxon>Bacteria</taxon>
        <taxon>Pseudomonadati</taxon>
        <taxon>Planctomycetota</taxon>
        <taxon>Planctomycetia</taxon>
        <taxon>Pirellulales</taxon>
        <taxon>Pirellulaceae</taxon>
        <taxon>Rhodopirellula</taxon>
    </lineage>
</organism>
<name>M5TY10_9BACT</name>
<evidence type="ECO:0000313" key="2">
    <source>
        <dbReference type="EMBL" id="EMI54075.1"/>
    </source>
</evidence>
<protein>
    <submittedName>
        <fullName evidence="2">Putative membrane protein</fullName>
    </submittedName>
</protein>
<gene>
    <name evidence="2" type="ORF">RSSM_04490</name>
</gene>
<dbReference type="PATRIC" id="fig|1263870.3.peg.4748"/>
<feature type="transmembrane region" description="Helical" evidence="1">
    <location>
        <begin position="84"/>
        <end position="105"/>
    </location>
</feature>
<feature type="transmembrane region" description="Helical" evidence="1">
    <location>
        <begin position="237"/>
        <end position="265"/>
    </location>
</feature>
<evidence type="ECO:0000256" key="1">
    <source>
        <dbReference type="SAM" id="Phobius"/>
    </source>
</evidence>
<keyword evidence="3" id="KW-1185">Reference proteome</keyword>
<dbReference type="AlphaFoldDB" id="M5TY10"/>
<dbReference type="EMBL" id="ANOH01000305">
    <property type="protein sequence ID" value="EMI54075.1"/>
    <property type="molecule type" value="Genomic_DNA"/>
</dbReference>